<evidence type="ECO:0000256" key="1">
    <source>
        <dbReference type="SAM" id="MobiDB-lite"/>
    </source>
</evidence>
<dbReference type="Pfam" id="PF05638">
    <property type="entry name" value="T6SS_HCP"/>
    <property type="match status" value="1"/>
</dbReference>
<organism evidence="2 3">
    <name type="scientific">Pseudomonas syringae pv. maculicola</name>
    <dbReference type="NCBI Taxonomy" id="59511"/>
    <lineage>
        <taxon>Bacteria</taxon>
        <taxon>Pseudomonadati</taxon>
        <taxon>Pseudomonadota</taxon>
        <taxon>Gammaproteobacteria</taxon>
        <taxon>Pseudomonadales</taxon>
        <taxon>Pseudomonadaceae</taxon>
        <taxon>Pseudomonas</taxon>
    </lineage>
</organism>
<dbReference type="Proteomes" id="UP000282378">
    <property type="component" value="Unassembled WGS sequence"/>
</dbReference>
<dbReference type="AlphaFoldDB" id="A0A3M2XLN7"/>
<evidence type="ECO:0000313" key="2">
    <source>
        <dbReference type="EMBL" id="RML64733.1"/>
    </source>
</evidence>
<feature type="compositionally biased region" description="Low complexity" evidence="1">
    <location>
        <begin position="20"/>
        <end position="38"/>
    </location>
</feature>
<protein>
    <recommendedName>
        <fullName evidence="4">Type VI secretion system effector, Hcp1 family</fullName>
    </recommendedName>
</protein>
<name>A0A3M2XLN7_PSEYM</name>
<dbReference type="EMBL" id="RBNL01002787">
    <property type="protein sequence ID" value="RML64733.1"/>
    <property type="molecule type" value="Genomic_DNA"/>
</dbReference>
<dbReference type="Gene3D" id="2.30.110.20">
    <property type="entry name" value="Hcp1-like"/>
    <property type="match status" value="1"/>
</dbReference>
<feature type="region of interest" description="Disordered" evidence="1">
    <location>
        <begin position="17"/>
        <end position="38"/>
    </location>
</feature>
<comment type="caution">
    <text evidence="2">The sequence shown here is derived from an EMBL/GenBank/DDBJ whole genome shotgun (WGS) entry which is preliminary data.</text>
</comment>
<evidence type="ECO:0000313" key="3">
    <source>
        <dbReference type="Proteomes" id="UP000282378"/>
    </source>
</evidence>
<dbReference type="InterPro" id="IPR036624">
    <property type="entry name" value="Hcp1-lik_sf"/>
</dbReference>
<dbReference type="InterPro" id="IPR008514">
    <property type="entry name" value="T6SS_Hcp"/>
</dbReference>
<reference evidence="2 3" key="1">
    <citation type="submission" date="2018-08" db="EMBL/GenBank/DDBJ databases">
        <title>Recombination of ecologically and evolutionarily significant loci maintains genetic cohesion in the Pseudomonas syringae species complex.</title>
        <authorList>
            <person name="Dillon M."/>
            <person name="Thakur S."/>
            <person name="Almeida R.N.D."/>
            <person name="Weir B.S."/>
            <person name="Guttman D.S."/>
        </authorList>
    </citation>
    <scope>NUCLEOTIDE SEQUENCE [LARGE SCALE GENOMIC DNA]</scope>
    <source>
        <strain evidence="2 3">88_10</strain>
    </source>
</reference>
<sequence>DDRYKDCIEITGYGFGMHQSTSATASSSGGASSGRTSLSDFTFTKLSENSLSLT</sequence>
<evidence type="ECO:0008006" key="4">
    <source>
        <dbReference type="Google" id="ProtNLM"/>
    </source>
</evidence>
<dbReference type="SUPFAM" id="SSF141452">
    <property type="entry name" value="Hcp1-like"/>
    <property type="match status" value="1"/>
</dbReference>
<feature type="non-terminal residue" evidence="2">
    <location>
        <position position="1"/>
    </location>
</feature>
<gene>
    <name evidence="2" type="ORF">APX70_05387</name>
</gene>
<proteinExistence type="predicted"/>
<accession>A0A3M2XLN7</accession>